<dbReference type="Pfam" id="PF20684">
    <property type="entry name" value="Fung_rhodopsin"/>
    <property type="match status" value="1"/>
</dbReference>
<reference evidence="9" key="1">
    <citation type="submission" date="2022-07" db="EMBL/GenBank/DDBJ databases">
        <title>Genome Sequence of Xylaria arbuscula.</title>
        <authorList>
            <person name="Buettner E."/>
        </authorList>
    </citation>
    <scope>NUCLEOTIDE SEQUENCE</scope>
    <source>
        <strain evidence="9">VT107</strain>
    </source>
</reference>
<evidence type="ECO:0000256" key="2">
    <source>
        <dbReference type="ARBA" id="ARBA00022692"/>
    </source>
</evidence>
<comment type="subcellular location">
    <subcellularLocation>
        <location evidence="1">Membrane</location>
        <topology evidence="1">Multi-pass membrane protein</topology>
    </subcellularLocation>
</comment>
<feature type="compositionally biased region" description="Basic and acidic residues" evidence="6">
    <location>
        <begin position="217"/>
        <end position="229"/>
    </location>
</feature>
<feature type="transmembrane region" description="Helical" evidence="7">
    <location>
        <begin position="17"/>
        <end position="39"/>
    </location>
</feature>
<dbReference type="InterPro" id="IPR052337">
    <property type="entry name" value="SAT4-like"/>
</dbReference>
<keyword evidence="4 7" id="KW-0472">Membrane</keyword>
<keyword evidence="2 7" id="KW-0812">Transmembrane</keyword>
<evidence type="ECO:0000256" key="3">
    <source>
        <dbReference type="ARBA" id="ARBA00022989"/>
    </source>
</evidence>
<name>A0A9W8NF18_9PEZI</name>
<keyword evidence="10" id="KW-1185">Reference proteome</keyword>
<evidence type="ECO:0000256" key="5">
    <source>
        <dbReference type="ARBA" id="ARBA00038359"/>
    </source>
</evidence>
<comment type="caution">
    <text evidence="9">The sequence shown here is derived from an EMBL/GenBank/DDBJ whole genome shotgun (WGS) entry which is preliminary data.</text>
</comment>
<feature type="transmembrane region" description="Helical" evidence="7">
    <location>
        <begin position="142"/>
        <end position="163"/>
    </location>
</feature>
<dbReference type="PANTHER" id="PTHR33048:SF47">
    <property type="entry name" value="INTEGRAL MEMBRANE PROTEIN-RELATED"/>
    <property type="match status" value="1"/>
</dbReference>
<proteinExistence type="inferred from homology"/>
<dbReference type="AlphaFoldDB" id="A0A9W8NF18"/>
<dbReference type="Proteomes" id="UP001148614">
    <property type="component" value="Unassembled WGS sequence"/>
</dbReference>
<comment type="similarity">
    <text evidence="5">Belongs to the SAT4 family.</text>
</comment>
<organism evidence="9 10">
    <name type="scientific">Xylaria arbuscula</name>
    <dbReference type="NCBI Taxonomy" id="114810"/>
    <lineage>
        <taxon>Eukaryota</taxon>
        <taxon>Fungi</taxon>
        <taxon>Dikarya</taxon>
        <taxon>Ascomycota</taxon>
        <taxon>Pezizomycotina</taxon>
        <taxon>Sordariomycetes</taxon>
        <taxon>Xylariomycetidae</taxon>
        <taxon>Xylariales</taxon>
        <taxon>Xylariaceae</taxon>
        <taxon>Xylaria</taxon>
    </lineage>
</organism>
<evidence type="ECO:0000256" key="6">
    <source>
        <dbReference type="SAM" id="MobiDB-lite"/>
    </source>
</evidence>
<evidence type="ECO:0000256" key="7">
    <source>
        <dbReference type="SAM" id="Phobius"/>
    </source>
</evidence>
<dbReference type="GO" id="GO:0016020">
    <property type="term" value="C:membrane"/>
    <property type="evidence" value="ECO:0007669"/>
    <property type="project" value="UniProtKB-SubCell"/>
</dbReference>
<feature type="transmembrane region" description="Helical" evidence="7">
    <location>
        <begin position="117"/>
        <end position="135"/>
    </location>
</feature>
<accession>A0A9W8NF18</accession>
<evidence type="ECO:0000313" key="9">
    <source>
        <dbReference type="EMBL" id="KAJ3572187.1"/>
    </source>
</evidence>
<sequence length="229" mass="25649">MGLTLNINEISACGRELFIVDIIFTVITIVFLVLRFWSARISRRKIYPDDIFVLFAFVSKTVLTGAAIWGTFNGLGLHIYELDLYQLTVQVKYWDPKPTGWCRDTIIGDIATVAANYFLDFAVLALPLPVLWSLMMSVRDKLTVTAMFSIGFVTIALISWRLAVTLRTRGSLDWTGSLCKVGEIAELELYLGISRRLHPDAGSSVQRPGETALEQDGPVHRGHQEVDPE</sequence>
<dbReference type="PANTHER" id="PTHR33048">
    <property type="entry name" value="PTH11-LIKE INTEGRAL MEMBRANE PROTEIN (AFU_ORTHOLOGUE AFUA_5G11245)"/>
    <property type="match status" value="1"/>
</dbReference>
<dbReference type="VEuPathDB" id="FungiDB:F4678DRAFT_472101"/>
<gene>
    <name evidence="9" type="ORF">NPX13_g5137</name>
</gene>
<protein>
    <recommendedName>
        <fullName evidence="8">Rhodopsin domain-containing protein</fullName>
    </recommendedName>
</protein>
<feature type="transmembrane region" description="Helical" evidence="7">
    <location>
        <begin position="51"/>
        <end position="72"/>
    </location>
</feature>
<dbReference type="EMBL" id="JANPWZ010000786">
    <property type="protein sequence ID" value="KAJ3572187.1"/>
    <property type="molecule type" value="Genomic_DNA"/>
</dbReference>
<evidence type="ECO:0000259" key="8">
    <source>
        <dbReference type="Pfam" id="PF20684"/>
    </source>
</evidence>
<feature type="region of interest" description="Disordered" evidence="6">
    <location>
        <begin position="201"/>
        <end position="229"/>
    </location>
</feature>
<keyword evidence="3 7" id="KW-1133">Transmembrane helix</keyword>
<evidence type="ECO:0000313" key="10">
    <source>
        <dbReference type="Proteomes" id="UP001148614"/>
    </source>
</evidence>
<feature type="domain" description="Rhodopsin" evidence="8">
    <location>
        <begin position="92"/>
        <end position="192"/>
    </location>
</feature>
<evidence type="ECO:0000256" key="4">
    <source>
        <dbReference type="ARBA" id="ARBA00023136"/>
    </source>
</evidence>
<dbReference type="InterPro" id="IPR049326">
    <property type="entry name" value="Rhodopsin_dom_fungi"/>
</dbReference>
<evidence type="ECO:0000256" key="1">
    <source>
        <dbReference type="ARBA" id="ARBA00004141"/>
    </source>
</evidence>